<reference evidence="1" key="1">
    <citation type="submission" date="2015-05" db="EMBL/GenBank/DDBJ databases">
        <title>Permanent draft genome of Rhodopirellula islandicus K833.</title>
        <authorList>
            <person name="Kizina J."/>
            <person name="Richter M."/>
            <person name="Glockner F.O."/>
            <person name="Harder J."/>
        </authorList>
    </citation>
    <scope>NUCLEOTIDE SEQUENCE [LARGE SCALE GENOMIC DNA]</scope>
    <source>
        <strain evidence="1">K833</strain>
    </source>
</reference>
<dbReference type="PATRIC" id="fig|595434.4.peg.2842"/>
<dbReference type="Proteomes" id="UP000036367">
    <property type="component" value="Unassembled WGS sequence"/>
</dbReference>
<keyword evidence="2" id="KW-1185">Reference proteome</keyword>
<name>A0A0J1EHJ9_RHOIS</name>
<accession>A0A0J1EHJ9</accession>
<proteinExistence type="predicted"/>
<sequence length="65" mass="6995">MAGTRSMRCRSGVALLLGPAYFSEQASRSLSALELFWQTSLFPRPTGANARTAHMVVSDHSCPPA</sequence>
<dbReference type="EMBL" id="LECT01000024">
    <property type="protein sequence ID" value="KLU04989.1"/>
    <property type="molecule type" value="Genomic_DNA"/>
</dbReference>
<organism evidence="1 2">
    <name type="scientific">Rhodopirellula islandica</name>
    <dbReference type="NCBI Taxonomy" id="595434"/>
    <lineage>
        <taxon>Bacteria</taxon>
        <taxon>Pseudomonadati</taxon>
        <taxon>Planctomycetota</taxon>
        <taxon>Planctomycetia</taxon>
        <taxon>Pirellulales</taxon>
        <taxon>Pirellulaceae</taxon>
        <taxon>Rhodopirellula</taxon>
    </lineage>
</organism>
<protein>
    <submittedName>
        <fullName evidence="1">Uncharacterized protein</fullName>
    </submittedName>
</protein>
<gene>
    <name evidence="1" type="ORF">RISK_002982</name>
</gene>
<evidence type="ECO:0000313" key="1">
    <source>
        <dbReference type="EMBL" id="KLU04989.1"/>
    </source>
</evidence>
<comment type="caution">
    <text evidence="1">The sequence shown here is derived from an EMBL/GenBank/DDBJ whole genome shotgun (WGS) entry which is preliminary data.</text>
</comment>
<evidence type="ECO:0000313" key="2">
    <source>
        <dbReference type="Proteomes" id="UP000036367"/>
    </source>
</evidence>
<dbReference type="AlphaFoldDB" id="A0A0J1EHJ9"/>